<evidence type="ECO:0000313" key="2">
    <source>
        <dbReference type="Proteomes" id="UP000054007"/>
    </source>
</evidence>
<reference evidence="1 2" key="1">
    <citation type="journal article" date="2015" name="Fungal Genet. Biol.">
        <title>Evolution of novel wood decay mechanisms in Agaricales revealed by the genome sequences of Fistulina hepatica and Cylindrobasidium torrendii.</title>
        <authorList>
            <person name="Floudas D."/>
            <person name="Held B.W."/>
            <person name="Riley R."/>
            <person name="Nagy L.G."/>
            <person name="Koehler G."/>
            <person name="Ransdell A.S."/>
            <person name="Younus H."/>
            <person name="Chow J."/>
            <person name="Chiniquy J."/>
            <person name="Lipzen A."/>
            <person name="Tritt A."/>
            <person name="Sun H."/>
            <person name="Haridas S."/>
            <person name="LaButti K."/>
            <person name="Ohm R.A."/>
            <person name="Kues U."/>
            <person name="Blanchette R.A."/>
            <person name="Grigoriev I.V."/>
            <person name="Minto R.E."/>
            <person name="Hibbett D.S."/>
        </authorList>
    </citation>
    <scope>NUCLEOTIDE SEQUENCE [LARGE SCALE GENOMIC DNA]</scope>
    <source>
        <strain evidence="1 2">FP15055 ss-10</strain>
    </source>
</reference>
<protein>
    <submittedName>
        <fullName evidence="1">Uncharacterized protein</fullName>
    </submittedName>
</protein>
<name>A0A0D7BEP1_9AGAR</name>
<evidence type="ECO:0000313" key="1">
    <source>
        <dbReference type="EMBL" id="KIY68968.1"/>
    </source>
</evidence>
<keyword evidence="2" id="KW-1185">Reference proteome</keyword>
<gene>
    <name evidence="1" type="ORF">CYLTODRAFT_246972</name>
</gene>
<organism evidence="1 2">
    <name type="scientific">Cylindrobasidium torrendii FP15055 ss-10</name>
    <dbReference type="NCBI Taxonomy" id="1314674"/>
    <lineage>
        <taxon>Eukaryota</taxon>
        <taxon>Fungi</taxon>
        <taxon>Dikarya</taxon>
        <taxon>Basidiomycota</taxon>
        <taxon>Agaricomycotina</taxon>
        <taxon>Agaricomycetes</taxon>
        <taxon>Agaricomycetidae</taxon>
        <taxon>Agaricales</taxon>
        <taxon>Marasmiineae</taxon>
        <taxon>Physalacriaceae</taxon>
        <taxon>Cylindrobasidium</taxon>
    </lineage>
</organism>
<accession>A0A0D7BEP1</accession>
<proteinExistence type="predicted"/>
<dbReference type="Proteomes" id="UP000054007">
    <property type="component" value="Unassembled WGS sequence"/>
</dbReference>
<dbReference type="AlphaFoldDB" id="A0A0D7BEP1"/>
<sequence length="184" mass="19879">MLGVCTLCVDLVIDKRGWASRAARSVSANVLPKTYDTVCMFGSQSAYGQGNKLAIHKKPHVIETKKHCFRQTPMASVLPSSTPAPTCLLVLQVPTPAPRSSARETQKLVHNTPLPTCPQTCPPPLRIEHRKVAESFLISVSTGDSNSKQVARRHPFVYPLVLTGGMRSSLAIGRLAVAKEAVAQ</sequence>
<dbReference type="EMBL" id="KN880493">
    <property type="protein sequence ID" value="KIY68968.1"/>
    <property type="molecule type" value="Genomic_DNA"/>
</dbReference>